<evidence type="ECO:0000313" key="8">
    <source>
        <dbReference type="EMBL" id="CEM03172.1"/>
    </source>
</evidence>
<dbReference type="EMBL" id="CDMY01000336">
    <property type="protein sequence ID" value="CEM03172.1"/>
    <property type="molecule type" value="Genomic_DNA"/>
</dbReference>
<dbReference type="GO" id="GO:0008270">
    <property type="term" value="F:zinc ion binding"/>
    <property type="evidence" value="ECO:0007669"/>
    <property type="project" value="UniProtKB-KW"/>
</dbReference>
<dbReference type="Pfam" id="PF01753">
    <property type="entry name" value="zf-MYND"/>
    <property type="match status" value="1"/>
</dbReference>
<feature type="compositionally biased region" description="Basic and acidic residues" evidence="5">
    <location>
        <begin position="491"/>
        <end position="501"/>
    </location>
</feature>
<protein>
    <recommendedName>
        <fullName evidence="10">MYND-type domain-containing protein</fullName>
    </recommendedName>
</protein>
<keyword evidence="3" id="KW-0862">Zinc</keyword>
<dbReference type="InterPro" id="IPR002893">
    <property type="entry name" value="Znf_MYND"/>
</dbReference>
<accession>A0A0G4EW50</accession>
<keyword evidence="2 4" id="KW-0863">Zinc-finger</keyword>
<dbReference type="InParanoid" id="A0A0G4EW50"/>
<evidence type="ECO:0000259" key="7">
    <source>
        <dbReference type="PROSITE" id="PS50865"/>
    </source>
</evidence>
<organism evidence="8 9">
    <name type="scientific">Vitrella brassicaformis (strain CCMP3155)</name>
    <dbReference type="NCBI Taxonomy" id="1169540"/>
    <lineage>
        <taxon>Eukaryota</taxon>
        <taxon>Sar</taxon>
        <taxon>Alveolata</taxon>
        <taxon>Colpodellida</taxon>
        <taxon>Vitrellaceae</taxon>
        <taxon>Vitrella</taxon>
    </lineage>
</organism>
<feature type="domain" description="MYND-type" evidence="7">
    <location>
        <begin position="155"/>
        <end position="194"/>
    </location>
</feature>
<dbReference type="PROSITE" id="PS50865">
    <property type="entry name" value="ZF_MYND_2"/>
    <property type="match status" value="1"/>
</dbReference>
<dbReference type="InterPro" id="IPR002130">
    <property type="entry name" value="Cyclophilin-type_PPIase_dom"/>
</dbReference>
<dbReference type="Gene3D" id="6.10.140.2220">
    <property type="match status" value="1"/>
</dbReference>
<dbReference type="VEuPathDB" id="CryptoDB:Vbra_21020"/>
<dbReference type="Gene3D" id="2.40.100.10">
    <property type="entry name" value="Cyclophilin-like"/>
    <property type="match status" value="1"/>
</dbReference>
<dbReference type="Proteomes" id="UP000041254">
    <property type="component" value="Unassembled WGS sequence"/>
</dbReference>
<reference evidence="8 9" key="1">
    <citation type="submission" date="2014-11" db="EMBL/GenBank/DDBJ databases">
        <authorList>
            <person name="Zhu J."/>
            <person name="Qi W."/>
            <person name="Song R."/>
        </authorList>
    </citation>
    <scope>NUCLEOTIDE SEQUENCE [LARGE SCALE GENOMIC DNA]</scope>
</reference>
<keyword evidence="1" id="KW-0479">Metal-binding</keyword>
<name>A0A0G4EW50_VITBC</name>
<dbReference type="AlphaFoldDB" id="A0A0G4EW50"/>
<dbReference type="InterPro" id="IPR029000">
    <property type="entry name" value="Cyclophilin-like_dom_sf"/>
</dbReference>
<dbReference type="PhylomeDB" id="A0A0G4EW50"/>
<dbReference type="Pfam" id="PF00160">
    <property type="entry name" value="Pro_isomerase"/>
    <property type="match status" value="1"/>
</dbReference>
<evidence type="ECO:0000256" key="5">
    <source>
        <dbReference type="SAM" id="MobiDB-lite"/>
    </source>
</evidence>
<dbReference type="SUPFAM" id="SSF144232">
    <property type="entry name" value="HIT/MYND zinc finger-like"/>
    <property type="match status" value="1"/>
</dbReference>
<proteinExistence type="predicted"/>
<evidence type="ECO:0000259" key="6">
    <source>
        <dbReference type="PROSITE" id="PS50072"/>
    </source>
</evidence>
<evidence type="ECO:0000256" key="2">
    <source>
        <dbReference type="ARBA" id="ARBA00022771"/>
    </source>
</evidence>
<feature type="domain" description="PPIase cyclophilin-type" evidence="6">
    <location>
        <begin position="625"/>
        <end position="829"/>
    </location>
</feature>
<dbReference type="PROSITE" id="PS50072">
    <property type="entry name" value="CSA_PPIASE_2"/>
    <property type="match status" value="1"/>
</dbReference>
<dbReference type="SUPFAM" id="SSF50891">
    <property type="entry name" value="Cyclophilin-like"/>
    <property type="match status" value="1"/>
</dbReference>
<evidence type="ECO:0008006" key="10">
    <source>
        <dbReference type="Google" id="ProtNLM"/>
    </source>
</evidence>
<evidence type="ECO:0000256" key="3">
    <source>
        <dbReference type="ARBA" id="ARBA00022833"/>
    </source>
</evidence>
<evidence type="ECO:0000313" key="9">
    <source>
        <dbReference type="Proteomes" id="UP000041254"/>
    </source>
</evidence>
<feature type="region of interest" description="Disordered" evidence="5">
    <location>
        <begin position="491"/>
        <end position="512"/>
    </location>
</feature>
<evidence type="ECO:0000256" key="4">
    <source>
        <dbReference type="PROSITE-ProRule" id="PRU00134"/>
    </source>
</evidence>
<dbReference type="GO" id="GO:0003755">
    <property type="term" value="F:peptidyl-prolyl cis-trans isomerase activity"/>
    <property type="evidence" value="ECO:0007669"/>
    <property type="project" value="InterPro"/>
</dbReference>
<keyword evidence="9" id="KW-1185">Reference proteome</keyword>
<gene>
    <name evidence="8" type="ORF">Vbra_21020</name>
</gene>
<sequence>MADKSMSRVIARIKEFEENPPKPTPGCGGAVDMTDVAAGLQCRWTCPTDQPDGRGSSEAHSLAESIPAEIRSRIEGARVGVDASSLQPIEVSFGGTDAAPIRGYAHMEDGRPRYMMITTEALGLHGPQGHVAAANQLQASSPSAPSSASVEVLPMQLCADGFAKKHRCRLCHEVSYCSQTCAATDWRDRHKEQCLVFRELLIKVFPRTVALLHIGWIDFETFVALQRAREEREITSAIEEHSKPGAAADSHLSVVLTVKESAPLDDQTAFRALSLDAMFSTDPPHTVTSIRWLPFDLTGVQVGDEPIWSFIDTAVKDYTSRGLVIKRVVLSIPNCPVCVPVMLDCGVKAVPAPEMLFVSAFMEAMRDHFGWTMDATFTYPRLMCPPWEAFDDEGLPKVPGTCWVHRMVQRWLEAVVLPVAVELDKKVNSDIHRLQAAGMSTIDKAVITESALSKFVKKVEKEFIWDVETLRHTPPVPYQRLIECARRAGGEIPEAERRGSPDVETADGEVPPGEKKLAVATFEEAVTELKKMERTLRRAHDSKSTANGQASLSSSITYMQYQVDWRMWPALLKETDLYGLISLRVKPGNKNLANTCNEILKRLREAEKVISRPINPSQVKADRVYLDISVDGKNEGRLVFKLYWDITPLSAAIFAALCSGSTKYSGYSHAGSKGYPLCYVNTHIDSVIESEAIYGGYLDSAAAHTARRKPRVSEGLAALGTDQENALVPPNNPGQLALVGVYDNKKKYVYGSRFFITASRRLSTAPLSYCVIGELDNGSGLSLVDRISTTGGQQVTRSDGSPYDEVAAAARDRPMRAPRVPVVITNSGVMTA</sequence>
<evidence type="ECO:0000256" key="1">
    <source>
        <dbReference type="ARBA" id="ARBA00022723"/>
    </source>
</evidence>